<feature type="region of interest" description="Disordered" evidence="1">
    <location>
        <begin position="1"/>
        <end position="24"/>
    </location>
</feature>
<name>L5JWD5_PTEAL</name>
<sequence length="126" mass="12929">MGQGREEQAKPEQDTDRVGQRVGGVSGWGSYKHVSRRGSAARFPFRVILLLAAAPTVPGPAALSTAATNAAAILHWPAAATTTSSALCACACASTLSGPVCDDVLEKTEARVVARVHGSQLSSKNA</sequence>
<accession>L5JWD5</accession>
<evidence type="ECO:0000313" key="3">
    <source>
        <dbReference type="Proteomes" id="UP000010552"/>
    </source>
</evidence>
<protein>
    <submittedName>
        <fullName evidence="2">Uncharacterized protein</fullName>
    </submittedName>
</protein>
<evidence type="ECO:0000313" key="2">
    <source>
        <dbReference type="EMBL" id="ELK03357.1"/>
    </source>
</evidence>
<dbReference type="Proteomes" id="UP000010552">
    <property type="component" value="Unassembled WGS sequence"/>
</dbReference>
<organism evidence="2 3">
    <name type="scientific">Pteropus alecto</name>
    <name type="common">Black flying fox</name>
    <dbReference type="NCBI Taxonomy" id="9402"/>
    <lineage>
        <taxon>Eukaryota</taxon>
        <taxon>Metazoa</taxon>
        <taxon>Chordata</taxon>
        <taxon>Craniata</taxon>
        <taxon>Vertebrata</taxon>
        <taxon>Euteleostomi</taxon>
        <taxon>Mammalia</taxon>
        <taxon>Eutheria</taxon>
        <taxon>Laurasiatheria</taxon>
        <taxon>Chiroptera</taxon>
        <taxon>Yinpterochiroptera</taxon>
        <taxon>Pteropodoidea</taxon>
        <taxon>Pteropodidae</taxon>
        <taxon>Pteropodinae</taxon>
        <taxon>Pteropus</taxon>
    </lineage>
</organism>
<gene>
    <name evidence="2" type="ORF">PAL_GLEAN10006992</name>
</gene>
<dbReference type="EMBL" id="KB031109">
    <property type="protein sequence ID" value="ELK03357.1"/>
    <property type="molecule type" value="Genomic_DNA"/>
</dbReference>
<evidence type="ECO:0000256" key="1">
    <source>
        <dbReference type="SAM" id="MobiDB-lite"/>
    </source>
</evidence>
<dbReference type="InParanoid" id="L5JWD5"/>
<feature type="compositionally biased region" description="Basic and acidic residues" evidence="1">
    <location>
        <begin position="1"/>
        <end position="19"/>
    </location>
</feature>
<reference evidence="3" key="1">
    <citation type="journal article" date="2013" name="Science">
        <title>Comparative analysis of bat genomes provides insight into the evolution of flight and immunity.</title>
        <authorList>
            <person name="Zhang G."/>
            <person name="Cowled C."/>
            <person name="Shi Z."/>
            <person name="Huang Z."/>
            <person name="Bishop-Lilly K.A."/>
            <person name="Fang X."/>
            <person name="Wynne J.W."/>
            <person name="Xiong Z."/>
            <person name="Baker M.L."/>
            <person name="Zhao W."/>
            <person name="Tachedjian M."/>
            <person name="Zhu Y."/>
            <person name="Zhou P."/>
            <person name="Jiang X."/>
            <person name="Ng J."/>
            <person name="Yang L."/>
            <person name="Wu L."/>
            <person name="Xiao J."/>
            <person name="Feng Y."/>
            <person name="Chen Y."/>
            <person name="Sun X."/>
            <person name="Zhang Y."/>
            <person name="Marsh G.A."/>
            <person name="Crameri G."/>
            <person name="Broder C.C."/>
            <person name="Frey K.G."/>
            <person name="Wang L.F."/>
            <person name="Wang J."/>
        </authorList>
    </citation>
    <scope>NUCLEOTIDE SEQUENCE [LARGE SCALE GENOMIC DNA]</scope>
</reference>
<keyword evidence="3" id="KW-1185">Reference proteome</keyword>
<proteinExistence type="predicted"/>
<dbReference type="AlphaFoldDB" id="L5JWD5"/>